<keyword evidence="1" id="KW-0812">Transmembrane</keyword>
<keyword evidence="1" id="KW-0472">Membrane</keyword>
<comment type="caution">
    <text evidence="2">The sequence shown here is derived from an EMBL/GenBank/DDBJ whole genome shotgun (WGS) entry which is preliminary data.</text>
</comment>
<proteinExistence type="predicted"/>
<dbReference type="AlphaFoldDB" id="A0A1G2Q5C0"/>
<name>A0A1G2Q5C0_9BACT</name>
<keyword evidence="1" id="KW-1133">Transmembrane helix</keyword>
<sequence>MNLPNRNTRFILNTLFLLTVSVALFWGLALTVSAQLPSDYGLEATANAAKLPVGNPSPAKLAATIVNALLGTLGTILVMLIIYAGFIWMTAAGDEQKISKAKKLLGSAIVGLAIVLAAYAIASFTISNLQKGAGTSNGGSGGVSCTTPEPDPNLCNGEFGWDCVNGVWECT</sequence>
<dbReference type="EMBL" id="MHTC01000006">
    <property type="protein sequence ID" value="OHA55783.1"/>
    <property type="molecule type" value="Genomic_DNA"/>
</dbReference>
<evidence type="ECO:0000256" key="1">
    <source>
        <dbReference type="SAM" id="Phobius"/>
    </source>
</evidence>
<dbReference type="InterPro" id="IPR043993">
    <property type="entry name" value="T4SS_pilin"/>
</dbReference>
<dbReference type="Proteomes" id="UP000177575">
    <property type="component" value="Unassembled WGS sequence"/>
</dbReference>
<gene>
    <name evidence="2" type="ORF">A2388_01865</name>
</gene>
<evidence type="ECO:0000313" key="2">
    <source>
        <dbReference type="EMBL" id="OHA55783.1"/>
    </source>
</evidence>
<accession>A0A1G2Q5C0</accession>
<feature type="transmembrane region" description="Helical" evidence="1">
    <location>
        <begin position="104"/>
        <end position="122"/>
    </location>
</feature>
<dbReference type="Pfam" id="PF18895">
    <property type="entry name" value="T4SS_pilin"/>
    <property type="match status" value="1"/>
</dbReference>
<protein>
    <submittedName>
        <fullName evidence="2">Uncharacterized protein</fullName>
    </submittedName>
</protein>
<feature type="transmembrane region" description="Helical" evidence="1">
    <location>
        <begin position="64"/>
        <end position="92"/>
    </location>
</feature>
<evidence type="ECO:0000313" key="3">
    <source>
        <dbReference type="Proteomes" id="UP000177575"/>
    </source>
</evidence>
<reference evidence="2 3" key="1">
    <citation type="journal article" date="2016" name="Nat. Commun.">
        <title>Thousands of microbial genomes shed light on interconnected biogeochemical processes in an aquifer system.</title>
        <authorList>
            <person name="Anantharaman K."/>
            <person name="Brown C.T."/>
            <person name="Hug L.A."/>
            <person name="Sharon I."/>
            <person name="Castelle C.J."/>
            <person name="Probst A.J."/>
            <person name="Thomas B.C."/>
            <person name="Singh A."/>
            <person name="Wilkins M.J."/>
            <person name="Karaoz U."/>
            <person name="Brodie E.L."/>
            <person name="Williams K.H."/>
            <person name="Hubbard S.S."/>
            <person name="Banfield J.F."/>
        </authorList>
    </citation>
    <scope>NUCLEOTIDE SEQUENCE [LARGE SCALE GENOMIC DNA]</scope>
</reference>
<organism evidence="2 3">
    <name type="scientific">Candidatus Veblenbacteria bacterium RIFOXYB1_FULL_43_13</name>
    <dbReference type="NCBI Taxonomy" id="1802426"/>
    <lineage>
        <taxon>Bacteria</taxon>
        <taxon>Candidatus Vebleniibacteriota</taxon>
    </lineage>
</organism>